<feature type="region of interest" description="Disordered" evidence="2">
    <location>
        <begin position="250"/>
        <end position="276"/>
    </location>
</feature>
<gene>
    <name evidence="3" type="ORF">CXX69_02660</name>
</gene>
<keyword evidence="1" id="KW-0175">Coiled coil</keyword>
<organism evidence="3 4">
    <name type="scientific">Candidatus Thalassarchaeum betae</name>
    <dbReference type="NCBI Taxonomy" id="2599289"/>
    <lineage>
        <taxon>Archaea</taxon>
        <taxon>Methanobacteriati</taxon>
        <taxon>Thermoplasmatota</taxon>
        <taxon>Candidatus Poseidoniia</taxon>
        <taxon>Candidatus Poseidoniales</taxon>
        <taxon>Candidatus Thalassarchaeaceae</taxon>
        <taxon>Candidatus Thalassarchaeum</taxon>
    </lineage>
</organism>
<dbReference type="Proteomes" id="UP000248161">
    <property type="component" value="Unassembled WGS sequence"/>
</dbReference>
<evidence type="ECO:0000313" key="3">
    <source>
        <dbReference type="EMBL" id="PXF22024.1"/>
    </source>
</evidence>
<dbReference type="Pfam" id="PF23435">
    <property type="entry name" value="DUF7121"/>
    <property type="match status" value="1"/>
</dbReference>
<evidence type="ECO:0000256" key="2">
    <source>
        <dbReference type="SAM" id="MobiDB-lite"/>
    </source>
</evidence>
<feature type="coiled-coil region" evidence="1">
    <location>
        <begin position="47"/>
        <end position="74"/>
    </location>
</feature>
<dbReference type="AlphaFoldDB" id="A0A2V3HSA8"/>
<evidence type="ECO:0000256" key="1">
    <source>
        <dbReference type="SAM" id="Coils"/>
    </source>
</evidence>
<protein>
    <submittedName>
        <fullName evidence="3">Uncharacterized protein</fullName>
    </submittedName>
</protein>
<accession>A0A2V3HSA8</accession>
<comment type="caution">
    <text evidence="3">The sequence shown here is derived from an EMBL/GenBank/DDBJ whole genome shotgun (WGS) entry which is preliminary data.</text>
</comment>
<dbReference type="InterPro" id="IPR055545">
    <property type="entry name" value="DUF7121"/>
</dbReference>
<evidence type="ECO:0000313" key="4">
    <source>
        <dbReference type="Proteomes" id="UP000248161"/>
    </source>
</evidence>
<reference evidence="3 4" key="1">
    <citation type="journal article" date="2015" name="Nat. Commun.">
        <title>Genomic and transcriptomic evidence for scavenging of diverse organic compounds by widespread deep-sea archaea.</title>
        <authorList>
            <person name="Li M."/>
            <person name="Baker B.J."/>
            <person name="Anantharaman K."/>
            <person name="Jain S."/>
            <person name="Breier J.A."/>
            <person name="Dick G.J."/>
        </authorList>
    </citation>
    <scope>NUCLEOTIDE SEQUENCE [LARGE SCALE GENOMIC DNA]</scope>
    <source>
        <strain evidence="3">Cayman_51_deep</strain>
    </source>
</reference>
<proteinExistence type="predicted"/>
<sequence>MDTEALLAVTPEELAQALLVRRQVLKEQLPNVIRNLEAEEDSMQPRVQRAVNSHRTANDKVAQLKERRNAAQKRAGATLRDVKQARDSLADSDGMVNLDPNWKKEKLFEELEEIEDVIQTSALDHRAERKMLDRRKRLLEANERWLKSRRDSNPEMANYIDTRGEMSSLYREADKAHREMLVIVEKAQPLHEKKLVMGAELRELRRQLDRAKELFAKSDSAIAHWERRISDGFDGLGGGFPDLLAANRRVSEGGRSSFARKSKARSKGASNRSEEE</sequence>
<feature type="coiled-coil region" evidence="1">
    <location>
        <begin position="194"/>
        <end position="221"/>
    </location>
</feature>
<feature type="compositionally biased region" description="Low complexity" evidence="2">
    <location>
        <begin position="267"/>
        <end position="276"/>
    </location>
</feature>
<name>A0A2V3HSA8_9ARCH</name>
<dbReference type="EMBL" id="PSPG01000004">
    <property type="protein sequence ID" value="PXF22024.1"/>
    <property type="molecule type" value="Genomic_DNA"/>
</dbReference>